<dbReference type="RefSeq" id="WP_281807757.1">
    <property type="nucleotide sequence ID" value="NZ_BSDO01000003.1"/>
</dbReference>
<dbReference type="NCBIfam" id="TIGR00738">
    <property type="entry name" value="rrf2_super"/>
    <property type="match status" value="1"/>
</dbReference>
<dbReference type="PROSITE" id="PS51197">
    <property type="entry name" value="HTH_RRF2_2"/>
    <property type="match status" value="1"/>
</dbReference>
<reference evidence="1 2" key="1">
    <citation type="submission" date="2023-07" db="EMBL/GenBank/DDBJ databases">
        <title>Genomic Encyclopedia of Type Strains, Phase IV (KMG-IV): sequencing the most valuable type-strain genomes for metagenomic binning, comparative biology and taxonomic classification.</title>
        <authorList>
            <person name="Goeker M."/>
        </authorList>
    </citation>
    <scope>NUCLEOTIDE SEQUENCE [LARGE SCALE GENOMIC DNA]</scope>
    <source>
        <strain evidence="1 2">DSM 338</strain>
    </source>
</reference>
<dbReference type="PROSITE" id="PS01332">
    <property type="entry name" value="HTH_RRF2_1"/>
    <property type="match status" value="1"/>
</dbReference>
<organism evidence="1 2">
    <name type="scientific">Xanthobacter flavus</name>
    <dbReference type="NCBI Taxonomy" id="281"/>
    <lineage>
        <taxon>Bacteria</taxon>
        <taxon>Pseudomonadati</taxon>
        <taxon>Pseudomonadota</taxon>
        <taxon>Alphaproteobacteria</taxon>
        <taxon>Hyphomicrobiales</taxon>
        <taxon>Xanthobacteraceae</taxon>
        <taxon>Xanthobacter</taxon>
    </lineage>
</organism>
<dbReference type="InterPro" id="IPR030489">
    <property type="entry name" value="TR_Rrf2-type_CS"/>
</dbReference>
<proteinExistence type="predicted"/>
<evidence type="ECO:0000313" key="1">
    <source>
        <dbReference type="EMBL" id="MDR6334140.1"/>
    </source>
</evidence>
<dbReference type="Proteomes" id="UP001245370">
    <property type="component" value="Unassembled WGS sequence"/>
</dbReference>
<dbReference type="InterPro" id="IPR036388">
    <property type="entry name" value="WH-like_DNA-bd_sf"/>
</dbReference>
<dbReference type="Pfam" id="PF02082">
    <property type="entry name" value="Rrf2"/>
    <property type="match status" value="1"/>
</dbReference>
<keyword evidence="2" id="KW-1185">Reference proteome</keyword>
<dbReference type="PANTHER" id="PTHR33221">
    <property type="entry name" value="WINGED HELIX-TURN-HELIX TRANSCRIPTIONAL REGULATOR, RRF2 FAMILY"/>
    <property type="match status" value="1"/>
</dbReference>
<dbReference type="EMBL" id="JAVDPY010000004">
    <property type="protein sequence ID" value="MDR6334140.1"/>
    <property type="molecule type" value="Genomic_DNA"/>
</dbReference>
<dbReference type="InterPro" id="IPR036390">
    <property type="entry name" value="WH_DNA-bd_sf"/>
</dbReference>
<dbReference type="SUPFAM" id="SSF46785">
    <property type="entry name" value="Winged helix' DNA-binding domain"/>
    <property type="match status" value="1"/>
</dbReference>
<dbReference type="Gene3D" id="1.10.10.10">
    <property type="entry name" value="Winged helix-like DNA-binding domain superfamily/Winged helix DNA-binding domain"/>
    <property type="match status" value="1"/>
</dbReference>
<evidence type="ECO:0000313" key="2">
    <source>
        <dbReference type="Proteomes" id="UP001245370"/>
    </source>
</evidence>
<accession>A0ABU1KH43</accession>
<protein>
    <submittedName>
        <fullName evidence="1">Rrf2 family protein</fullName>
    </submittedName>
</protein>
<dbReference type="PANTHER" id="PTHR33221:SF13">
    <property type="entry name" value="TRANSCRIPTIONAL REGULATOR-RELATED"/>
    <property type="match status" value="1"/>
</dbReference>
<comment type="caution">
    <text evidence="1">The sequence shown here is derived from an EMBL/GenBank/DDBJ whole genome shotgun (WGS) entry which is preliminary data.</text>
</comment>
<sequence length="164" mass="18230">MRRLGDGVEAALHCALVLCWLEPGKVLPGKSLAEMHGLSESYLLKHMRALTEAGLVEALPGPRGGYRLARRPSEITLLDIVEAIDGKDPAFTCKEIRRRGPGKSKDPCAYKTDCFIKRRMLAAEELWRQSLRAQTLSDLAQDGEELIDAESKRTVAAFVREAQR</sequence>
<name>A0ABU1KH43_XANFL</name>
<dbReference type="GeneID" id="95763315"/>
<gene>
    <name evidence="1" type="ORF">GGQ86_002616</name>
</gene>
<dbReference type="InterPro" id="IPR000944">
    <property type="entry name" value="Tscrpt_reg_Rrf2"/>
</dbReference>